<keyword evidence="2" id="KW-0472">Membrane</keyword>
<dbReference type="Pfam" id="PF14219">
    <property type="entry name" value="DUF4328"/>
    <property type="match status" value="1"/>
</dbReference>
<keyword evidence="2" id="KW-0812">Transmembrane</keyword>
<feature type="compositionally biased region" description="Low complexity" evidence="1">
    <location>
        <begin position="137"/>
        <end position="155"/>
    </location>
</feature>
<accession>A0A8T4J617</accession>
<feature type="transmembrane region" description="Helical" evidence="2">
    <location>
        <begin position="258"/>
        <end position="282"/>
    </location>
</feature>
<gene>
    <name evidence="4" type="ORF">KDA82_37115</name>
</gene>
<dbReference type="EMBL" id="JAGSMN010001505">
    <property type="protein sequence ID" value="MBR7678493.1"/>
    <property type="molecule type" value="Genomic_DNA"/>
</dbReference>
<feature type="non-terminal residue" evidence="4">
    <location>
        <position position="1"/>
    </location>
</feature>
<feature type="compositionally biased region" description="Basic and acidic residues" evidence="1">
    <location>
        <begin position="71"/>
        <end position="81"/>
    </location>
</feature>
<evidence type="ECO:0000256" key="1">
    <source>
        <dbReference type="SAM" id="MobiDB-lite"/>
    </source>
</evidence>
<dbReference type="InterPro" id="IPR025565">
    <property type="entry name" value="DUF4328"/>
</dbReference>
<sequence length="451" mass="46037">ESSGMHALLFRIAEEQPDLTGVPGRLYGLVDSCLAKDPDRRPGLDALAEQLDERIDAAWLPGEVLAQLGRHAAELLDHEEPLPGPGQGQGQGQEQEQGQGPSGDGQVPDARGAAGAAADAMAPGSAPYGEVYGGVHAQDPAPASAPAPVGAFGPPLDEPPRGTPSATNAVEAEAGDAGDAGDTGQGAGAVGNAPTAGAKSPRDLARRTYWLLIAYAVYAALSLPFHMAGTRGVSNEPGGRIGPLDFNMLNGRAGPSGAGLLLEVLGALTGVALVVAWSMWFWQVRLNAEVFAPGWNRHGKRMAVVGWFLPVGNLFLPKRVIEDIWAASRPEGPIAVPGPGSLPGNGAGSALGHTPPGGAFGPVATGGGTLPLIGVKSPLVGLWWAMWLLFLLFSTVASFIGWAGDGGYATTSVSAAFAVVENLCCVPAAVLGALVVKRITGFHETRLAAAR</sequence>
<feature type="transmembrane region" description="Helical" evidence="2">
    <location>
        <begin position="415"/>
        <end position="436"/>
    </location>
</feature>
<dbReference type="Proteomes" id="UP000675554">
    <property type="component" value="Unassembled WGS sequence"/>
</dbReference>
<organism evidence="4 5">
    <name type="scientific">Streptomyces daliensis</name>
    <dbReference type="NCBI Taxonomy" id="299421"/>
    <lineage>
        <taxon>Bacteria</taxon>
        <taxon>Bacillati</taxon>
        <taxon>Actinomycetota</taxon>
        <taxon>Actinomycetes</taxon>
        <taxon>Kitasatosporales</taxon>
        <taxon>Streptomycetaceae</taxon>
        <taxon>Streptomyces</taxon>
    </lineage>
</organism>
<name>A0A8T4J617_9ACTN</name>
<feature type="transmembrane region" description="Helical" evidence="2">
    <location>
        <begin position="209"/>
        <end position="227"/>
    </location>
</feature>
<comment type="caution">
    <text evidence="4">The sequence shown here is derived from an EMBL/GenBank/DDBJ whole genome shotgun (WGS) entry which is preliminary data.</text>
</comment>
<feature type="compositionally biased region" description="Low complexity" evidence="1">
    <location>
        <begin position="92"/>
        <end position="121"/>
    </location>
</feature>
<proteinExistence type="predicted"/>
<feature type="region of interest" description="Disordered" evidence="1">
    <location>
        <begin position="71"/>
        <end position="121"/>
    </location>
</feature>
<reference evidence="4" key="1">
    <citation type="submission" date="2021-04" db="EMBL/GenBank/DDBJ databases">
        <title>Sequencing of actinobacteria type strains.</title>
        <authorList>
            <person name="Nguyen G.-S."/>
            <person name="Wentzel A."/>
        </authorList>
    </citation>
    <scope>NUCLEOTIDE SEQUENCE</scope>
    <source>
        <strain evidence="4">DSM 42095</strain>
    </source>
</reference>
<keyword evidence="2" id="KW-1133">Transmembrane helix</keyword>
<feature type="transmembrane region" description="Helical" evidence="2">
    <location>
        <begin position="382"/>
        <end position="403"/>
    </location>
</feature>
<feature type="compositionally biased region" description="Low complexity" evidence="1">
    <location>
        <begin position="169"/>
        <end position="180"/>
    </location>
</feature>
<evidence type="ECO:0000256" key="2">
    <source>
        <dbReference type="SAM" id="Phobius"/>
    </source>
</evidence>
<feature type="region of interest" description="Disordered" evidence="1">
    <location>
        <begin position="137"/>
        <end position="200"/>
    </location>
</feature>
<feature type="domain" description="DUF4328" evidence="3">
    <location>
        <begin position="261"/>
        <end position="332"/>
    </location>
</feature>
<evidence type="ECO:0000313" key="4">
    <source>
        <dbReference type="EMBL" id="MBR7678493.1"/>
    </source>
</evidence>
<evidence type="ECO:0000313" key="5">
    <source>
        <dbReference type="Proteomes" id="UP000675554"/>
    </source>
</evidence>
<protein>
    <submittedName>
        <fullName evidence="4">DUF4328 domain-containing protein</fullName>
    </submittedName>
</protein>
<dbReference type="AlphaFoldDB" id="A0A8T4J617"/>
<evidence type="ECO:0000259" key="3">
    <source>
        <dbReference type="Pfam" id="PF14219"/>
    </source>
</evidence>
<keyword evidence="5" id="KW-1185">Reference proteome</keyword>